<feature type="compositionally biased region" description="Basic residues" evidence="1">
    <location>
        <begin position="64"/>
        <end position="77"/>
    </location>
</feature>
<protein>
    <recommendedName>
        <fullName evidence="2">Insertion element IS150 protein InsJ-like helix-turn-helix domain-containing protein</fullName>
    </recommendedName>
</protein>
<evidence type="ECO:0000259" key="2">
    <source>
        <dbReference type="Pfam" id="PF13518"/>
    </source>
</evidence>
<proteinExistence type="predicted"/>
<evidence type="ECO:0000313" key="3">
    <source>
        <dbReference type="EMBL" id="TKJ41346.1"/>
    </source>
</evidence>
<evidence type="ECO:0000313" key="4">
    <source>
        <dbReference type="Proteomes" id="UP000317778"/>
    </source>
</evidence>
<accession>A0A532V2A7</accession>
<feature type="domain" description="Insertion element IS150 protein InsJ-like helix-turn-helix" evidence="2">
    <location>
        <begin position="29"/>
        <end position="67"/>
    </location>
</feature>
<comment type="caution">
    <text evidence="3">The sequence shown here is derived from an EMBL/GenBank/DDBJ whole genome shotgun (WGS) entry which is preliminary data.</text>
</comment>
<feature type="region of interest" description="Disordered" evidence="1">
    <location>
        <begin position="58"/>
        <end position="77"/>
    </location>
</feature>
<name>A0A532V2A7_UNCT6</name>
<dbReference type="InterPro" id="IPR009057">
    <property type="entry name" value="Homeodomain-like_sf"/>
</dbReference>
<gene>
    <name evidence="3" type="ORF">CEE36_08505</name>
</gene>
<dbReference type="SUPFAM" id="SSF46689">
    <property type="entry name" value="Homeodomain-like"/>
    <property type="match status" value="1"/>
</dbReference>
<reference evidence="3 4" key="1">
    <citation type="submission" date="2017-06" db="EMBL/GenBank/DDBJ databases">
        <title>Novel microbial phyla capable of carbon fixation and sulfur reduction in deep-sea sediments.</title>
        <authorList>
            <person name="Huang J."/>
            <person name="Baker B."/>
            <person name="Wang Y."/>
        </authorList>
    </citation>
    <scope>NUCLEOTIDE SEQUENCE [LARGE SCALE GENOMIC DNA]</scope>
    <source>
        <strain evidence="3">B3_TA06</strain>
    </source>
</reference>
<dbReference type="InterPro" id="IPR055247">
    <property type="entry name" value="InsJ-like_HTH"/>
</dbReference>
<sequence>MQVSYQRLHNMNPIQARRMIIETYPRCASISATAHQMGTSRQVVRKWIRRYEAEGEKGLMDRSRRPHISPRKTPYHPKRLLCNRLGTPIFSPKEKRREKEFGGKSQRTLERLQETLYSPWNAVLARIPLGRKGYNGRVERSHLTDDEEFYLPCILSWNNADDMLRSAQAWQYIYNVKRPHFGKGMGSLSPLDKLRSLGYNQLNDNFILFPVLLLDDLNPLLPGNDVLTMDSVSTLPLRLTGYLPNFTPLASLLMPPPRAGRRSRR</sequence>
<dbReference type="Pfam" id="PF13518">
    <property type="entry name" value="HTH_28"/>
    <property type="match status" value="1"/>
</dbReference>
<evidence type="ECO:0000256" key="1">
    <source>
        <dbReference type="SAM" id="MobiDB-lite"/>
    </source>
</evidence>
<dbReference type="AlphaFoldDB" id="A0A532V2A7"/>
<organism evidence="3 4">
    <name type="scientific">candidate division TA06 bacterium B3_TA06</name>
    <dbReference type="NCBI Taxonomy" id="2012487"/>
    <lineage>
        <taxon>Bacteria</taxon>
        <taxon>Bacteria division TA06</taxon>
    </lineage>
</organism>
<dbReference type="EMBL" id="NJBO01000014">
    <property type="protein sequence ID" value="TKJ41346.1"/>
    <property type="molecule type" value="Genomic_DNA"/>
</dbReference>
<dbReference type="Proteomes" id="UP000317778">
    <property type="component" value="Unassembled WGS sequence"/>
</dbReference>